<evidence type="ECO:0000256" key="4">
    <source>
        <dbReference type="ARBA" id="ARBA00022840"/>
    </source>
</evidence>
<accession>A0ABR2YUI5</accession>
<name>A0ABR2YUI5_9CHLO</name>
<dbReference type="InterPro" id="IPR050121">
    <property type="entry name" value="Cytochrome_P450_monoxygenase"/>
</dbReference>
<dbReference type="SUPFAM" id="SSF48264">
    <property type="entry name" value="Cytochrome P450"/>
    <property type="match status" value="1"/>
</dbReference>
<evidence type="ECO:0000256" key="3">
    <source>
        <dbReference type="ARBA" id="ARBA00022741"/>
    </source>
</evidence>
<keyword evidence="5" id="KW-0479">Metal-binding</keyword>
<gene>
    <name evidence="8" type="ORF">WJX75_007673</name>
</gene>
<evidence type="ECO:0000256" key="5">
    <source>
        <dbReference type="RuleBase" id="RU000461"/>
    </source>
</evidence>
<dbReference type="InterPro" id="IPR020587">
    <property type="entry name" value="RecA_monomer-monomer_interface"/>
</dbReference>
<keyword evidence="5" id="KW-0408">Iron</keyword>
<dbReference type="InterPro" id="IPR001128">
    <property type="entry name" value="Cyt_P450"/>
</dbReference>
<feature type="transmembrane region" description="Helical" evidence="6">
    <location>
        <begin position="21"/>
        <end position="41"/>
    </location>
</feature>
<protein>
    <recommendedName>
        <fullName evidence="7">RecA family profile 2 domain-containing protein</fullName>
    </recommendedName>
</protein>
<dbReference type="InterPro" id="IPR002401">
    <property type="entry name" value="Cyt_P450_E_grp-I"/>
</dbReference>
<dbReference type="InterPro" id="IPR036396">
    <property type="entry name" value="Cyt_P450_sf"/>
</dbReference>
<evidence type="ECO:0000313" key="9">
    <source>
        <dbReference type="Proteomes" id="UP001491310"/>
    </source>
</evidence>
<dbReference type="Pfam" id="PF00067">
    <property type="entry name" value="p450"/>
    <property type="match status" value="1"/>
</dbReference>
<dbReference type="PANTHER" id="PTHR24305">
    <property type="entry name" value="CYTOCHROME P450"/>
    <property type="match status" value="1"/>
</dbReference>
<comment type="similarity">
    <text evidence="2 5">Belongs to the cytochrome P450 family.</text>
</comment>
<proteinExistence type="inferred from homology"/>
<keyword evidence="4" id="KW-0067">ATP-binding</keyword>
<dbReference type="EMBL" id="JALJOT010000005">
    <property type="protein sequence ID" value="KAK9915327.1"/>
    <property type="molecule type" value="Genomic_DNA"/>
</dbReference>
<dbReference type="InterPro" id="IPR017972">
    <property type="entry name" value="Cyt_P450_CS"/>
</dbReference>
<evidence type="ECO:0000313" key="8">
    <source>
        <dbReference type="EMBL" id="KAK9915327.1"/>
    </source>
</evidence>
<dbReference type="PRINTS" id="PR00385">
    <property type="entry name" value="P450"/>
</dbReference>
<comment type="cofactor">
    <cofactor evidence="1">
        <name>heme</name>
        <dbReference type="ChEBI" id="CHEBI:30413"/>
    </cofactor>
</comment>
<evidence type="ECO:0000259" key="7">
    <source>
        <dbReference type="PROSITE" id="PS50163"/>
    </source>
</evidence>
<keyword evidence="6" id="KW-0472">Membrane</keyword>
<dbReference type="CDD" id="cd00302">
    <property type="entry name" value="cytochrome_P450"/>
    <property type="match status" value="1"/>
</dbReference>
<dbReference type="PRINTS" id="PR00463">
    <property type="entry name" value="EP450I"/>
</dbReference>
<organism evidence="8 9">
    <name type="scientific">Coccomyxa subellipsoidea</name>
    <dbReference type="NCBI Taxonomy" id="248742"/>
    <lineage>
        <taxon>Eukaryota</taxon>
        <taxon>Viridiplantae</taxon>
        <taxon>Chlorophyta</taxon>
        <taxon>core chlorophytes</taxon>
        <taxon>Trebouxiophyceae</taxon>
        <taxon>Trebouxiophyceae incertae sedis</taxon>
        <taxon>Coccomyxaceae</taxon>
        <taxon>Coccomyxa</taxon>
    </lineage>
</organism>
<keyword evidence="6" id="KW-0812">Transmembrane</keyword>
<evidence type="ECO:0000256" key="6">
    <source>
        <dbReference type="SAM" id="Phobius"/>
    </source>
</evidence>
<keyword evidence="9" id="KW-1185">Reference proteome</keyword>
<keyword evidence="6" id="KW-1133">Transmembrane helix</keyword>
<dbReference type="Proteomes" id="UP001491310">
    <property type="component" value="Unassembled WGS sequence"/>
</dbReference>
<reference evidence="8 9" key="1">
    <citation type="journal article" date="2024" name="Nat. Commun.">
        <title>Phylogenomics reveals the evolutionary origins of lichenization in chlorophyte algae.</title>
        <authorList>
            <person name="Puginier C."/>
            <person name="Libourel C."/>
            <person name="Otte J."/>
            <person name="Skaloud P."/>
            <person name="Haon M."/>
            <person name="Grisel S."/>
            <person name="Petersen M."/>
            <person name="Berrin J.G."/>
            <person name="Delaux P.M."/>
            <person name="Dal Grande F."/>
            <person name="Keller J."/>
        </authorList>
    </citation>
    <scope>NUCLEOTIDE SEQUENCE [LARGE SCALE GENOMIC DNA]</scope>
    <source>
        <strain evidence="8 9">SAG 216-7</strain>
    </source>
</reference>
<keyword evidence="3" id="KW-0547">Nucleotide-binding</keyword>
<dbReference type="PROSITE" id="PS50163">
    <property type="entry name" value="RECA_3"/>
    <property type="match status" value="1"/>
</dbReference>
<dbReference type="Gene3D" id="1.10.630.10">
    <property type="entry name" value="Cytochrome P450"/>
    <property type="match status" value="1"/>
</dbReference>
<feature type="domain" description="RecA family profile 2" evidence="7">
    <location>
        <begin position="265"/>
        <end position="344"/>
    </location>
</feature>
<comment type="caution">
    <text evidence="8">The sequence shown here is derived from an EMBL/GenBank/DDBJ whole genome shotgun (WGS) entry which is preliminary data.</text>
</comment>
<keyword evidence="5" id="KW-0349">Heme</keyword>
<keyword evidence="5" id="KW-0560">Oxidoreductase</keyword>
<evidence type="ECO:0000256" key="2">
    <source>
        <dbReference type="ARBA" id="ARBA00010617"/>
    </source>
</evidence>
<keyword evidence="5" id="KW-0503">Monooxygenase</keyword>
<evidence type="ECO:0000256" key="1">
    <source>
        <dbReference type="ARBA" id="ARBA00001971"/>
    </source>
</evidence>
<dbReference type="PANTHER" id="PTHR24305:SF166">
    <property type="entry name" value="CYTOCHROME P450 12A4, MITOCHONDRIAL-RELATED"/>
    <property type="match status" value="1"/>
</dbReference>
<sequence length="569" mass="63225">MPAFSSDWFVWKGEQAASNDVIYSVLLFTILSTVIISSFMYRFIARILRWMLAHNLLKKQFPSPPVDSLLLGHSGQLQKPHHHRWLCEMTKQLGDKFYMRLAHNHVVMVSDPELMPIVFDRALYPPNADVIDRPVDQMLHGLDVVTSNAGEPNLLSAKTGDPYWRLVRKGVAPAFNPQNIRQGFGHVLEATSQLIQVLKQRGPEKAVDIDDAAQRVALEVIGKVGFGKSFNSLASLDAPAEQDVFKALAAGLEEASKRMANPLRTYMFFDPEVEKGNVSLRKFKSVTMELLEEVQARGAPKEDDPTIAGHLLRLRDSEGRPLSQERLHAEFSVMFIGGTDTTGHTIANTLYLISQHPEVEAKITAELDSLGFLVGPTRPVPKKMEYSDLSKLTYLSAAIKESMRLMAVVGAGVARVANEQVKMGPYTIPKNTLLWVPLQALQTSPALWPQPDTYMPERWLEENAEYWTPQPSSTGYEAGSAAARKTDSGKEQRFKKYMPFGDGMRACVGQSLAKMNYTAATALLLSQFTFRLADRMGGPEGVLAGEMARITVAQRDGLWMHAVPRSVTA</sequence>
<dbReference type="PROSITE" id="PS00086">
    <property type="entry name" value="CYTOCHROME_P450"/>
    <property type="match status" value="1"/>
</dbReference>